<dbReference type="EMBL" id="JBHLWQ010000103">
    <property type="protein sequence ID" value="MFC0200829.1"/>
    <property type="molecule type" value="Genomic_DNA"/>
</dbReference>
<dbReference type="Gene3D" id="1.10.1220.10">
    <property type="entry name" value="Met repressor-like"/>
    <property type="match status" value="1"/>
</dbReference>
<dbReference type="InterPro" id="IPR005569">
    <property type="entry name" value="Arc_DNA-bd_dom"/>
</dbReference>
<dbReference type="SUPFAM" id="SSF47598">
    <property type="entry name" value="Ribbon-helix-helix"/>
    <property type="match status" value="1"/>
</dbReference>
<reference evidence="2 3" key="1">
    <citation type="submission" date="2024-09" db="EMBL/GenBank/DDBJ databases">
        <authorList>
            <person name="Sun Q."/>
            <person name="Mori K."/>
        </authorList>
    </citation>
    <scope>NUCLEOTIDE SEQUENCE [LARGE SCALE GENOMIC DNA]</scope>
    <source>
        <strain evidence="2 3">CCM 7904</strain>
    </source>
</reference>
<dbReference type="InterPro" id="IPR010985">
    <property type="entry name" value="Ribbon_hlx_hlx"/>
</dbReference>
<sequence length="57" mass="6330">MKMGGERFIVRMPSGWREAIKRQAVRNRRSMNQEILAALEGVVSEAARSPEDASNAA</sequence>
<dbReference type="GO" id="GO:0003677">
    <property type="term" value="F:DNA binding"/>
    <property type="evidence" value="ECO:0007669"/>
    <property type="project" value="UniProtKB-KW"/>
</dbReference>
<accession>A0ABV6CJ99</accession>
<comment type="caution">
    <text evidence="2">The sequence shown here is derived from an EMBL/GenBank/DDBJ whole genome shotgun (WGS) entry which is preliminary data.</text>
</comment>
<proteinExistence type="predicted"/>
<evidence type="ECO:0000313" key="3">
    <source>
        <dbReference type="Proteomes" id="UP001589795"/>
    </source>
</evidence>
<keyword evidence="2" id="KW-0238">DNA-binding</keyword>
<dbReference type="Proteomes" id="UP001589795">
    <property type="component" value="Unassembled WGS sequence"/>
</dbReference>
<protein>
    <submittedName>
        <fullName evidence="2">Arc family DNA-binding protein</fullName>
    </submittedName>
</protein>
<dbReference type="Pfam" id="PF03869">
    <property type="entry name" value="Arc"/>
    <property type="match status" value="1"/>
</dbReference>
<evidence type="ECO:0000313" key="2">
    <source>
        <dbReference type="EMBL" id="MFC0200829.1"/>
    </source>
</evidence>
<dbReference type="RefSeq" id="WP_265507961.1">
    <property type="nucleotide sequence ID" value="NZ_JAOTBE010000049.1"/>
</dbReference>
<gene>
    <name evidence="2" type="ORF">ACFFIZ_11040</name>
</gene>
<dbReference type="InterPro" id="IPR013321">
    <property type="entry name" value="Arc_rbn_hlx_hlx"/>
</dbReference>
<name>A0ABV6CJ99_9RHOB</name>
<organism evidence="2 3">
    <name type="scientific">Paracoccus rhizosphaerae</name>
    <dbReference type="NCBI Taxonomy" id="1133347"/>
    <lineage>
        <taxon>Bacteria</taxon>
        <taxon>Pseudomonadati</taxon>
        <taxon>Pseudomonadota</taxon>
        <taxon>Alphaproteobacteria</taxon>
        <taxon>Rhodobacterales</taxon>
        <taxon>Paracoccaceae</taxon>
        <taxon>Paracoccus</taxon>
    </lineage>
</organism>
<feature type="domain" description="Arc-like DNA binding" evidence="1">
    <location>
        <begin position="7"/>
        <end position="41"/>
    </location>
</feature>
<keyword evidence="3" id="KW-1185">Reference proteome</keyword>
<evidence type="ECO:0000259" key="1">
    <source>
        <dbReference type="Pfam" id="PF03869"/>
    </source>
</evidence>